<dbReference type="PANTHER" id="PTHR33960:SF1">
    <property type="entry name" value="SIMILAR TO KIAA0825 PROTEIN"/>
    <property type="match status" value="1"/>
</dbReference>
<proteinExistence type="predicted"/>
<name>A0A4Z2EW10_9TELE</name>
<dbReference type="Proteomes" id="UP000314294">
    <property type="component" value="Unassembled WGS sequence"/>
</dbReference>
<dbReference type="AlphaFoldDB" id="A0A4Z2EW10"/>
<dbReference type="InterPro" id="IPR027993">
    <property type="entry name" value="DUF4495"/>
</dbReference>
<dbReference type="OrthoDB" id="10007406at2759"/>
<accession>A0A4Z2EW10</accession>
<organism evidence="1 2">
    <name type="scientific">Liparis tanakae</name>
    <name type="common">Tanaka's snailfish</name>
    <dbReference type="NCBI Taxonomy" id="230148"/>
    <lineage>
        <taxon>Eukaryota</taxon>
        <taxon>Metazoa</taxon>
        <taxon>Chordata</taxon>
        <taxon>Craniata</taxon>
        <taxon>Vertebrata</taxon>
        <taxon>Euteleostomi</taxon>
        <taxon>Actinopterygii</taxon>
        <taxon>Neopterygii</taxon>
        <taxon>Teleostei</taxon>
        <taxon>Neoteleostei</taxon>
        <taxon>Acanthomorphata</taxon>
        <taxon>Eupercaria</taxon>
        <taxon>Perciformes</taxon>
        <taxon>Cottioidei</taxon>
        <taxon>Cottales</taxon>
        <taxon>Liparidae</taxon>
        <taxon>Liparis</taxon>
    </lineage>
</organism>
<keyword evidence="2" id="KW-1185">Reference proteome</keyword>
<comment type="caution">
    <text evidence="1">The sequence shown here is derived from an EMBL/GenBank/DDBJ whole genome shotgun (WGS) entry which is preliminary data.</text>
</comment>
<reference evidence="1 2" key="1">
    <citation type="submission" date="2019-03" db="EMBL/GenBank/DDBJ databases">
        <title>First draft genome of Liparis tanakae, snailfish: a comprehensive survey of snailfish specific genes.</title>
        <authorList>
            <person name="Kim W."/>
            <person name="Song I."/>
            <person name="Jeong J.-H."/>
            <person name="Kim D."/>
            <person name="Kim S."/>
            <person name="Ryu S."/>
            <person name="Song J.Y."/>
            <person name="Lee S.K."/>
        </authorList>
    </citation>
    <scope>NUCLEOTIDE SEQUENCE [LARGE SCALE GENOMIC DNA]</scope>
    <source>
        <tissue evidence="1">Muscle</tissue>
    </source>
</reference>
<evidence type="ECO:0000313" key="2">
    <source>
        <dbReference type="Proteomes" id="UP000314294"/>
    </source>
</evidence>
<dbReference type="PANTHER" id="PTHR33960">
    <property type="entry name" value="SIMILAR TO KIAA0825 PROTEIN"/>
    <property type="match status" value="1"/>
</dbReference>
<dbReference type="EMBL" id="SRLO01002477">
    <property type="protein sequence ID" value="TNN32830.1"/>
    <property type="molecule type" value="Genomic_DNA"/>
</dbReference>
<sequence length="257" mass="27842">MPSLVRTPVEYGALSAGFDILDTTPAVPAVITCVRATVTESTSSLLVHLVSMAKAVTSGIIQALSFIFTNLPSAVASVPLPVRCLFHVAEQHLSQQQARQLRLTGLLLWALLGRLVRGLEDSDTLEQSGGPALDRGVKEALALLAECLQAAMGIQQKGVPKPTVQKVLQALEEKRPKWTNMQLQKARKLCSESVFERGKESGVAAAAELTEQKMGLMLLEVCHQAGGSDYLRQIYHIIRGNEVGRRSLSPAIRWLLA</sequence>
<evidence type="ECO:0000313" key="1">
    <source>
        <dbReference type="EMBL" id="TNN32830.1"/>
    </source>
</evidence>
<protein>
    <submittedName>
        <fullName evidence="1">Uncharacterized protein</fullName>
    </submittedName>
</protein>
<gene>
    <name evidence="1" type="ORF">EYF80_057006</name>
</gene>